<dbReference type="NCBIfam" id="NF041043">
    <property type="entry name" value="BPSS1780_fam"/>
    <property type="match status" value="1"/>
</dbReference>
<dbReference type="eggNOG" id="COG5473">
    <property type="taxonomic scope" value="Bacteria"/>
</dbReference>
<dbReference type="EMBL" id="CP003989">
    <property type="protein sequence ID" value="AGA31779.1"/>
    <property type="molecule type" value="Genomic_DNA"/>
</dbReference>
<feature type="transmembrane region" description="Helical" evidence="1">
    <location>
        <begin position="40"/>
        <end position="61"/>
    </location>
</feature>
<feature type="transmembrane region" description="Helical" evidence="1">
    <location>
        <begin position="183"/>
        <end position="211"/>
    </location>
</feature>
<evidence type="ECO:0000313" key="2">
    <source>
        <dbReference type="EMBL" id="AGA31779.1"/>
    </source>
</evidence>
<feature type="transmembrane region" description="Helical" evidence="1">
    <location>
        <begin position="12"/>
        <end position="34"/>
    </location>
</feature>
<accession>L0DQM1</accession>
<feature type="transmembrane region" description="Helical" evidence="1">
    <location>
        <begin position="137"/>
        <end position="162"/>
    </location>
</feature>
<dbReference type="AlphaFoldDB" id="L0DQM1"/>
<keyword evidence="1" id="KW-0472">Membrane</keyword>
<dbReference type="InterPro" id="IPR047798">
    <property type="entry name" value="BPSS1780-like"/>
</dbReference>
<keyword evidence="3" id="KW-1185">Reference proteome</keyword>
<proteinExistence type="predicted"/>
<keyword evidence="1" id="KW-1133">Transmembrane helix</keyword>
<keyword evidence="1 2" id="KW-0812">Transmembrane</keyword>
<organism evidence="2 3">
    <name type="scientific">Thioalkalivibrio nitratireducens (strain DSM 14787 / UNIQEM 213 / ALEN2)</name>
    <dbReference type="NCBI Taxonomy" id="1255043"/>
    <lineage>
        <taxon>Bacteria</taxon>
        <taxon>Pseudomonadati</taxon>
        <taxon>Pseudomonadota</taxon>
        <taxon>Gammaproteobacteria</taxon>
        <taxon>Chromatiales</taxon>
        <taxon>Ectothiorhodospiraceae</taxon>
        <taxon>Thioalkalivibrio</taxon>
    </lineage>
</organism>
<evidence type="ECO:0000256" key="1">
    <source>
        <dbReference type="SAM" id="Phobius"/>
    </source>
</evidence>
<dbReference type="PATRIC" id="fig|1255043.3.peg.64"/>
<name>L0DQM1_THIND</name>
<dbReference type="HOGENOM" id="CLU_072075_2_1_6"/>
<protein>
    <submittedName>
        <fullName evidence="2">Transmembrane protein</fullName>
    </submittedName>
</protein>
<reference evidence="2" key="1">
    <citation type="submission" date="2015-12" db="EMBL/GenBank/DDBJ databases">
        <authorList>
            <person name="Tikhonova T.V."/>
            <person name="Pavlov A.R."/>
            <person name="Beletsky A.V."/>
            <person name="Mardanov A.V."/>
            <person name="Sorokin D.Y."/>
            <person name="Ravin N.V."/>
            <person name="Popov V.O."/>
        </authorList>
    </citation>
    <scope>NUCLEOTIDE SEQUENCE</scope>
    <source>
        <strain evidence="2">DSM 14787</strain>
    </source>
</reference>
<dbReference type="Proteomes" id="UP000010809">
    <property type="component" value="Chromosome"/>
</dbReference>
<dbReference type="KEGG" id="tni:TVNIR_0064"/>
<sequence>MALNRGWGLFGRGWRIFTGGVVHWILALILFFVISIVLNLIPLIGGLVLAVITPALIAGFLKLAHEIESGREGAVAHLFAPLRDPERRNPLLILGLLALVASLVLGVVAAAFVGGTIMLDETSGMGTGMMPLAGVGFFGLIVLFLLYLAIFAALAFAIPLVYFRGVPIGDAVLASIQGTITNLAPLIIFSVIYFVLAIIAMIPFGLGFLILGPVVLGAVYGAYREIFPEPEVEVVHGEAS</sequence>
<feature type="transmembrane region" description="Helical" evidence="1">
    <location>
        <begin position="91"/>
        <end position="117"/>
    </location>
</feature>
<gene>
    <name evidence="2" type="ordered locus">TVNIR_0064</name>
</gene>
<evidence type="ECO:0000313" key="3">
    <source>
        <dbReference type="Proteomes" id="UP000010809"/>
    </source>
</evidence>